<dbReference type="Proteomes" id="UP001293254">
    <property type="component" value="Unassembled WGS sequence"/>
</dbReference>
<keyword evidence="2" id="KW-1185">Reference proteome</keyword>
<proteinExistence type="predicted"/>
<dbReference type="AlphaFoldDB" id="A0AAE1Y3T5"/>
<name>A0AAE1Y3T5_9LAMI</name>
<evidence type="ECO:0000313" key="2">
    <source>
        <dbReference type="Proteomes" id="UP001293254"/>
    </source>
</evidence>
<protein>
    <submittedName>
        <fullName evidence="1">Uncharacterized protein</fullName>
    </submittedName>
</protein>
<organism evidence="1 2">
    <name type="scientific">Sesamum alatum</name>
    <dbReference type="NCBI Taxonomy" id="300844"/>
    <lineage>
        <taxon>Eukaryota</taxon>
        <taxon>Viridiplantae</taxon>
        <taxon>Streptophyta</taxon>
        <taxon>Embryophyta</taxon>
        <taxon>Tracheophyta</taxon>
        <taxon>Spermatophyta</taxon>
        <taxon>Magnoliopsida</taxon>
        <taxon>eudicotyledons</taxon>
        <taxon>Gunneridae</taxon>
        <taxon>Pentapetalae</taxon>
        <taxon>asterids</taxon>
        <taxon>lamiids</taxon>
        <taxon>Lamiales</taxon>
        <taxon>Pedaliaceae</taxon>
        <taxon>Sesamum</taxon>
    </lineage>
</organism>
<dbReference type="EMBL" id="JACGWO010000007">
    <property type="protein sequence ID" value="KAK4423250.1"/>
    <property type="molecule type" value="Genomic_DNA"/>
</dbReference>
<comment type="caution">
    <text evidence="1">The sequence shown here is derived from an EMBL/GenBank/DDBJ whole genome shotgun (WGS) entry which is preliminary data.</text>
</comment>
<sequence>MEGTREAISGNMAKQLISHVSKYNYEVWHLMRWSSKRSLISGFGVMQPRAYLDSWDRQGGANVDVSTVISIDLVHIDEDSLEVPDILTIAPATLGSFSEAGMSTTKSSGGARTFRSKQSMSIISLHSWLSCSKKDAQILPQVFVRIDVTLHTLVLLRYR</sequence>
<reference evidence="1" key="1">
    <citation type="submission" date="2020-06" db="EMBL/GenBank/DDBJ databases">
        <authorList>
            <person name="Li T."/>
            <person name="Hu X."/>
            <person name="Zhang T."/>
            <person name="Song X."/>
            <person name="Zhang H."/>
            <person name="Dai N."/>
            <person name="Sheng W."/>
            <person name="Hou X."/>
            <person name="Wei L."/>
        </authorList>
    </citation>
    <scope>NUCLEOTIDE SEQUENCE</scope>
    <source>
        <strain evidence="1">3651</strain>
        <tissue evidence="1">Leaf</tissue>
    </source>
</reference>
<gene>
    <name evidence="1" type="ORF">Salat_1907800</name>
</gene>
<reference evidence="1" key="2">
    <citation type="journal article" date="2024" name="Plant">
        <title>Genomic evolution and insights into agronomic trait innovations of Sesamum species.</title>
        <authorList>
            <person name="Miao H."/>
            <person name="Wang L."/>
            <person name="Qu L."/>
            <person name="Liu H."/>
            <person name="Sun Y."/>
            <person name="Le M."/>
            <person name="Wang Q."/>
            <person name="Wei S."/>
            <person name="Zheng Y."/>
            <person name="Lin W."/>
            <person name="Duan Y."/>
            <person name="Cao H."/>
            <person name="Xiong S."/>
            <person name="Wang X."/>
            <person name="Wei L."/>
            <person name="Li C."/>
            <person name="Ma Q."/>
            <person name="Ju M."/>
            <person name="Zhao R."/>
            <person name="Li G."/>
            <person name="Mu C."/>
            <person name="Tian Q."/>
            <person name="Mei H."/>
            <person name="Zhang T."/>
            <person name="Gao T."/>
            <person name="Zhang H."/>
        </authorList>
    </citation>
    <scope>NUCLEOTIDE SEQUENCE</scope>
    <source>
        <strain evidence="1">3651</strain>
    </source>
</reference>
<evidence type="ECO:0000313" key="1">
    <source>
        <dbReference type="EMBL" id="KAK4423250.1"/>
    </source>
</evidence>
<accession>A0AAE1Y3T5</accession>